<keyword evidence="5 12" id="KW-0479">Metal-binding</keyword>
<evidence type="ECO:0000256" key="13">
    <source>
        <dbReference type="SAM" id="MobiDB-lite"/>
    </source>
</evidence>
<dbReference type="PANTHER" id="PTHR10003">
    <property type="entry name" value="SUPEROXIDE DISMUTASE CU-ZN -RELATED"/>
    <property type="match status" value="1"/>
</dbReference>
<sequence length="252" mass="25773">MKGVLTLALLSTVASAVIPNTSYPYIDTIVVKAVAVLSGDSAVKGFVTFDQTDVHSLTTISWNITGSDPNTKRGIHIHDRGDLTQGCTSTGSHFNPYNMTHGAPNDTTRHLGDMGNYMTDSQGNSVGNLQDSLIKLNGPLSIVGRAVVVHAQTDDLGRGGNAESLKTGNAGARLACGVIGIAKEIFVPTSQMSNSTSGSASGSITPTATGSATSGNAVPLTNGGGSSLVSLIQSVKSTSILSLIVVANYLLL</sequence>
<evidence type="ECO:0000259" key="15">
    <source>
        <dbReference type="Pfam" id="PF00080"/>
    </source>
</evidence>
<protein>
    <recommendedName>
        <fullName evidence="4 12">Superoxide dismutase [Cu-Zn]</fullName>
        <ecNumber evidence="3 12">1.15.1.1</ecNumber>
    </recommendedName>
</protein>
<evidence type="ECO:0000256" key="6">
    <source>
        <dbReference type="ARBA" id="ARBA00022833"/>
    </source>
</evidence>
<comment type="function">
    <text evidence="11">Destroys radicals which are normally produced within the cells and which are toxic to biological systems. Plays an important role in the phase transition, and may be important in vivo, as it would facilitate the intracellular survival of the fungus by providing a non-toxic environment in the macrophage phagolysosomes.</text>
</comment>
<dbReference type="InterPro" id="IPR001424">
    <property type="entry name" value="SOD_Cu_Zn_dom"/>
</dbReference>
<keyword evidence="9 12" id="KW-0186">Copper</keyword>
<evidence type="ECO:0000256" key="3">
    <source>
        <dbReference type="ARBA" id="ARBA00012682"/>
    </source>
</evidence>
<keyword evidence="7" id="KW-0049">Antioxidant</keyword>
<feature type="signal peptide" evidence="14">
    <location>
        <begin position="1"/>
        <end position="16"/>
    </location>
</feature>
<keyword evidence="8 12" id="KW-0560">Oxidoreductase</keyword>
<dbReference type="SUPFAM" id="SSF49329">
    <property type="entry name" value="Cu,Zn superoxide dismutase-like"/>
    <property type="match status" value="1"/>
</dbReference>
<comment type="subunit">
    <text evidence="2">Homodimer.</text>
</comment>
<evidence type="ECO:0000256" key="11">
    <source>
        <dbReference type="ARBA" id="ARBA00058584"/>
    </source>
</evidence>
<organism evidence="16 17">
    <name type="scientific">Talaromyces marneffei (strain ATCC 18224 / CBS 334.59 / QM 7333)</name>
    <name type="common">Penicillium marneffei</name>
    <dbReference type="NCBI Taxonomy" id="441960"/>
    <lineage>
        <taxon>Eukaryota</taxon>
        <taxon>Fungi</taxon>
        <taxon>Dikarya</taxon>
        <taxon>Ascomycota</taxon>
        <taxon>Pezizomycotina</taxon>
        <taxon>Eurotiomycetes</taxon>
        <taxon>Eurotiomycetidae</taxon>
        <taxon>Eurotiales</taxon>
        <taxon>Trichocomaceae</taxon>
        <taxon>Talaromyces</taxon>
        <taxon>Talaromyces sect. Talaromyces</taxon>
    </lineage>
</organism>
<keyword evidence="14" id="KW-0732">Signal</keyword>
<keyword evidence="10" id="KW-0843">Virulence</keyword>
<dbReference type="EMBL" id="DS995902">
    <property type="protein sequence ID" value="EEA22419.1"/>
    <property type="molecule type" value="Genomic_DNA"/>
</dbReference>
<gene>
    <name evidence="16" type="ORF">PMAA_090500</name>
</gene>
<comment type="cofactor">
    <cofactor evidence="12">
        <name>Cu cation</name>
        <dbReference type="ChEBI" id="CHEBI:23378"/>
    </cofactor>
    <text evidence="12">Binds 1 copper ion per subunit.</text>
</comment>
<feature type="chain" id="PRO_5002848118" description="Superoxide dismutase [Cu-Zn]" evidence="14">
    <location>
        <begin position="17"/>
        <end position="252"/>
    </location>
</feature>
<name>B6QJA4_TALMQ</name>
<comment type="catalytic activity">
    <reaction evidence="12">
        <text>2 superoxide + 2 H(+) = H2O2 + O2</text>
        <dbReference type="Rhea" id="RHEA:20696"/>
        <dbReference type="ChEBI" id="CHEBI:15378"/>
        <dbReference type="ChEBI" id="CHEBI:15379"/>
        <dbReference type="ChEBI" id="CHEBI:16240"/>
        <dbReference type="ChEBI" id="CHEBI:18421"/>
        <dbReference type="EC" id="1.15.1.1"/>
    </reaction>
</comment>
<dbReference type="Gene3D" id="2.60.40.200">
    <property type="entry name" value="Superoxide dismutase, copper/zinc binding domain"/>
    <property type="match status" value="1"/>
</dbReference>
<dbReference type="PROSITE" id="PS00332">
    <property type="entry name" value="SOD_CU_ZN_2"/>
    <property type="match status" value="1"/>
</dbReference>
<dbReference type="PRINTS" id="PR00068">
    <property type="entry name" value="CUZNDISMTASE"/>
</dbReference>
<dbReference type="PROSITE" id="PS00087">
    <property type="entry name" value="SOD_CU_ZN_1"/>
    <property type="match status" value="1"/>
</dbReference>
<evidence type="ECO:0000256" key="12">
    <source>
        <dbReference type="RuleBase" id="RU000393"/>
    </source>
</evidence>
<dbReference type="InterPro" id="IPR024134">
    <property type="entry name" value="SOD_Cu/Zn_/chaperone"/>
</dbReference>
<evidence type="ECO:0000313" key="16">
    <source>
        <dbReference type="EMBL" id="EEA22419.1"/>
    </source>
</evidence>
<evidence type="ECO:0000313" key="17">
    <source>
        <dbReference type="Proteomes" id="UP000001294"/>
    </source>
</evidence>
<evidence type="ECO:0000256" key="1">
    <source>
        <dbReference type="ARBA" id="ARBA00010457"/>
    </source>
</evidence>
<evidence type="ECO:0000256" key="4">
    <source>
        <dbReference type="ARBA" id="ARBA00020928"/>
    </source>
</evidence>
<comment type="cofactor">
    <cofactor evidence="12">
        <name>Zn(2+)</name>
        <dbReference type="ChEBI" id="CHEBI:29105"/>
    </cofactor>
    <text evidence="12">Binds 1 zinc ion per subunit.</text>
</comment>
<evidence type="ECO:0000256" key="14">
    <source>
        <dbReference type="SAM" id="SignalP"/>
    </source>
</evidence>
<evidence type="ECO:0000256" key="2">
    <source>
        <dbReference type="ARBA" id="ARBA00011738"/>
    </source>
</evidence>
<dbReference type="GO" id="GO:0004784">
    <property type="term" value="F:superoxide dismutase activity"/>
    <property type="evidence" value="ECO:0007669"/>
    <property type="project" value="UniProtKB-EC"/>
</dbReference>
<dbReference type="VEuPathDB" id="FungiDB:PMAA_090500"/>
<dbReference type="Proteomes" id="UP000001294">
    <property type="component" value="Unassembled WGS sequence"/>
</dbReference>
<dbReference type="EC" id="1.15.1.1" evidence="3 12"/>
<evidence type="ECO:0000256" key="10">
    <source>
        <dbReference type="ARBA" id="ARBA00023026"/>
    </source>
</evidence>
<reference evidence="17" key="1">
    <citation type="journal article" date="2015" name="Genome Announc.">
        <title>Genome sequence of the AIDS-associated pathogen Penicillium marneffei (ATCC18224) and its near taxonomic relative Talaromyces stipitatus (ATCC10500).</title>
        <authorList>
            <person name="Nierman W.C."/>
            <person name="Fedorova-Abrams N.D."/>
            <person name="Andrianopoulos A."/>
        </authorList>
    </citation>
    <scope>NUCLEOTIDE SEQUENCE [LARGE SCALE GENOMIC DNA]</scope>
    <source>
        <strain evidence="17">ATCC 18224 / CBS 334.59 / QM 7333</strain>
    </source>
</reference>
<feature type="region of interest" description="Disordered" evidence="13">
    <location>
        <begin position="192"/>
        <end position="216"/>
    </location>
</feature>
<dbReference type="CDD" id="cd00305">
    <property type="entry name" value="Cu-Zn_Superoxide_Dismutase"/>
    <property type="match status" value="1"/>
</dbReference>
<evidence type="ECO:0000256" key="8">
    <source>
        <dbReference type="ARBA" id="ARBA00023002"/>
    </source>
</evidence>
<evidence type="ECO:0000256" key="5">
    <source>
        <dbReference type="ARBA" id="ARBA00022723"/>
    </source>
</evidence>
<comment type="similarity">
    <text evidence="1 12">Belongs to the Cu-Zn superoxide dismutase family.</text>
</comment>
<evidence type="ECO:0000256" key="7">
    <source>
        <dbReference type="ARBA" id="ARBA00022862"/>
    </source>
</evidence>
<dbReference type="GO" id="GO:0005507">
    <property type="term" value="F:copper ion binding"/>
    <property type="evidence" value="ECO:0007669"/>
    <property type="project" value="InterPro"/>
</dbReference>
<evidence type="ECO:0000256" key="9">
    <source>
        <dbReference type="ARBA" id="ARBA00023008"/>
    </source>
</evidence>
<feature type="domain" description="Superoxide dismutase copper/zinc binding" evidence="15">
    <location>
        <begin position="43"/>
        <end position="179"/>
    </location>
</feature>
<proteinExistence type="inferred from homology"/>
<dbReference type="AlphaFoldDB" id="B6QJA4"/>
<keyword evidence="17" id="KW-1185">Reference proteome</keyword>
<keyword evidence="6 12" id="KW-0862">Zinc</keyword>
<dbReference type="InterPro" id="IPR036423">
    <property type="entry name" value="SOD-like_Cu/Zn_dom_sf"/>
</dbReference>
<dbReference type="Pfam" id="PF00080">
    <property type="entry name" value="Sod_Cu"/>
    <property type="match status" value="1"/>
</dbReference>
<dbReference type="InterPro" id="IPR018152">
    <property type="entry name" value="SOD_Cu/Zn_BS"/>
</dbReference>
<accession>B6QJA4</accession>
<dbReference type="FunFam" id="2.60.40.200:FF:000001">
    <property type="entry name" value="Superoxide dismutase [Cu-Zn]"/>
    <property type="match status" value="1"/>
</dbReference>